<dbReference type="GO" id="GO:0016847">
    <property type="term" value="F:1-aminocyclopropane-1-carboxylate synthase activity"/>
    <property type="evidence" value="ECO:0007669"/>
    <property type="project" value="UniProtKB-EC"/>
</dbReference>
<comment type="pathway">
    <text evidence="7">Alkene biosynthesis; ethylene biosynthesis via S-adenosyl-L-methionine; ethylene from S-adenosyl-L-methionine: step 1/2.</text>
</comment>
<evidence type="ECO:0000256" key="1">
    <source>
        <dbReference type="ARBA" id="ARBA00001933"/>
    </source>
</evidence>
<keyword evidence="4" id="KW-0949">S-adenosyl-L-methionine</keyword>
<keyword evidence="12" id="KW-1185">Reference proteome</keyword>
<dbReference type="EMBL" id="CAKOAT010062044">
    <property type="protein sequence ID" value="CAH8305855.1"/>
    <property type="molecule type" value="Genomic_DNA"/>
</dbReference>
<dbReference type="InterPro" id="IPR015422">
    <property type="entry name" value="PyrdxlP-dep_Trfase_small"/>
</dbReference>
<comment type="similarity">
    <text evidence="2">Belongs to the class-I pyridoxal-phosphate-dependent aminotransferase family.</text>
</comment>
<organism evidence="11 12">
    <name type="scientific">Eruca vesicaria subsp. sativa</name>
    <name type="common">Garden rocket</name>
    <name type="synonym">Eruca sativa</name>
    <dbReference type="NCBI Taxonomy" id="29727"/>
    <lineage>
        <taxon>Eukaryota</taxon>
        <taxon>Viridiplantae</taxon>
        <taxon>Streptophyta</taxon>
        <taxon>Embryophyta</taxon>
        <taxon>Tracheophyta</taxon>
        <taxon>Spermatophyta</taxon>
        <taxon>Magnoliopsida</taxon>
        <taxon>eudicotyledons</taxon>
        <taxon>Gunneridae</taxon>
        <taxon>Pentapetalae</taxon>
        <taxon>rosids</taxon>
        <taxon>malvids</taxon>
        <taxon>Brassicales</taxon>
        <taxon>Brassicaceae</taxon>
        <taxon>Brassiceae</taxon>
        <taxon>Eruca</taxon>
    </lineage>
</organism>
<dbReference type="GO" id="GO:0009693">
    <property type="term" value="P:ethylene biosynthetic process"/>
    <property type="evidence" value="ECO:0007669"/>
    <property type="project" value="UniProtKB-KW"/>
</dbReference>
<evidence type="ECO:0000256" key="4">
    <source>
        <dbReference type="ARBA" id="ARBA00022691"/>
    </source>
</evidence>
<name>A0ABC8IXE1_ERUVS</name>
<sequence length="525" mass="59149">MVALTAEKQDQNLLSRMAAGDGHGENSAYFDGWKAYEENPFHPVDRPDGVIQMGLAENQLCGDLMRKWVLEHPEASICTAEGVNLFSDIAIFQDYHGLPEFRQAVAKFMEKTRNNKVKFDPDRIVMSGGATGAHETVAFCLANPGDGFLVPTPYYPGYVLVHEIILDFGLIWFWFDLTWFWFGFRFDRDLRWRTGVNLVPVTCHSSNGFKITVEALEAAYENARGLNIPVKGLLITNPSNPLGTTLDRDCLKSLVNFTNAKGIHLIADEIYAATTFGEAEFISVAEVIAEVPDCNRDLIHIVYSLSKDMGLPGLRVGIVYSYNDRVVQIARKMSSFGLVSSQTQHLIAKMLSDDDFVDEFIRESKLRLAERHAELTTGLEGLGINWLKAGAGLFVWMDLRNLLKTATFDSETELWRVIVHKVKLNVSPGGSCHCHEPGWFRVCFANMDHKTMETALERIRVFTSQLEEESLKQTKPMAAPTTMAKKKKCWQSSLRLSFKDTRRFEEGFFSPHSPVPHSPLVRAQI</sequence>
<accession>A0ABC8IXE1</accession>
<evidence type="ECO:0000256" key="5">
    <source>
        <dbReference type="ARBA" id="ARBA00022898"/>
    </source>
</evidence>
<proteinExistence type="inferred from homology"/>
<comment type="caution">
    <text evidence="11">The sequence shown here is derived from an EMBL/GenBank/DDBJ whole genome shotgun (WGS) entry which is preliminary data.</text>
</comment>
<evidence type="ECO:0000313" key="11">
    <source>
        <dbReference type="EMBL" id="CAH8305855.1"/>
    </source>
</evidence>
<comment type="catalytic activity">
    <reaction evidence="9">
        <text>S-adenosyl-L-methionine = 1-aminocyclopropane-1-carboxylate + S-methyl-5'-thioadenosine + H(+)</text>
        <dbReference type="Rhea" id="RHEA:21744"/>
        <dbReference type="ChEBI" id="CHEBI:15378"/>
        <dbReference type="ChEBI" id="CHEBI:17509"/>
        <dbReference type="ChEBI" id="CHEBI:58360"/>
        <dbReference type="ChEBI" id="CHEBI:59789"/>
        <dbReference type="EC" id="4.4.1.14"/>
    </reaction>
</comment>
<evidence type="ECO:0000259" key="10">
    <source>
        <dbReference type="Pfam" id="PF00155"/>
    </source>
</evidence>
<dbReference type="PANTHER" id="PTHR43795">
    <property type="entry name" value="BIFUNCTIONAL ASPARTATE AMINOTRANSFERASE AND GLUTAMATE/ASPARTATE-PREPHENATE AMINOTRANSFERASE-RELATED"/>
    <property type="match status" value="1"/>
</dbReference>
<dbReference type="AlphaFoldDB" id="A0ABC8IXE1"/>
<evidence type="ECO:0000256" key="7">
    <source>
        <dbReference type="ARBA" id="ARBA00037888"/>
    </source>
</evidence>
<dbReference type="EC" id="4.4.1.14" evidence="8"/>
<dbReference type="CDD" id="cd00609">
    <property type="entry name" value="AAT_like"/>
    <property type="match status" value="1"/>
</dbReference>
<dbReference type="InterPro" id="IPR015421">
    <property type="entry name" value="PyrdxlP-dep_Trfase_major"/>
</dbReference>
<dbReference type="PANTHER" id="PTHR43795:SF6">
    <property type="entry name" value="1-AMINOCYCLOPROPANE-1-CARBOXYLATE SYNTHASE 6"/>
    <property type="match status" value="1"/>
</dbReference>
<evidence type="ECO:0000256" key="6">
    <source>
        <dbReference type="ARBA" id="ARBA00023239"/>
    </source>
</evidence>
<dbReference type="Pfam" id="PF00155">
    <property type="entry name" value="Aminotran_1_2"/>
    <property type="match status" value="2"/>
</dbReference>
<dbReference type="Gene3D" id="3.40.640.10">
    <property type="entry name" value="Type I PLP-dependent aspartate aminotransferase-like (Major domain)"/>
    <property type="match status" value="1"/>
</dbReference>
<protein>
    <recommendedName>
        <fullName evidence="8">1-aminocyclopropane-1-carboxylate synthase</fullName>
        <ecNumber evidence="8">4.4.1.14</ecNumber>
    </recommendedName>
</protein>
<dbReference type="Gene3D" id="3.90.1150.10">
    <property type="entry name" value="Aspartate Aminotransferase, domain 1"/>
    <property type="match status" value="2"/>
</dbReference>
<evidence type="ECO:0000256" key="9">
    <source>
        <dbReference type="ARBA" id="ARBA00049554"/>
    </source>
</evidence>
<gene>
    <name evidence="11" type="ORF">ERUC_LOCUS3992</name>
</gene>
<evidence type="ECO:0000256" key="2">
    <source>
        <dbReference type="ARBA" id="ARBA00007441"/>
    </source>
</evidence>
<reference evidence="11 12" key="1">
    <citation type="submission" date="2022-03" db="EMBL/GenBank/DDBJ databases">
        <authorList>
            <person name="Macdonald S."/>
            <person name="Ahmed S."/>
            <person name="Newling K."/>
        </authorList>
    </citation>
    <scope>NUCLEOTIDE SEQUENCE [LARGE SCALE GENOMIC DNA]</scope>
</reference>
<evidence type="ECO:0000313" key="12">
    <source>
        <dbReference type="Proteomes" id="UP001642260"/>
    </source>
</evidence>
<dbReference type="InterPro" id="IPR004839">
    <property type="entry name" value="Aminotransferase_I/II_large"/>
</dbReference>
<dbReference type="InterPro" id="IPR004838">
    <property type="entry name" value="NHTrfase_class1_PyrdxlP-BS"/>
</dbReference>
<dbReference type="InterPro" id="IPR015424">
    <property type="entry name" value="PyrdxlP-dep_Trfase"/>
</dbReference>
<feature type="domain" description="Aminotransferase class I/classII large" evidence="10">
    <location>
        <begin position="186"/>
        <end position="459"/>
    </location>
</feature>
<keyword evidence="3" id="KW-0266">Ethylene biosynthesis</keyword>
<dbReference type="Proteomes" id="UP001642260">
    <property type="component" value="Unassembled WGS sequence"/>
</dbReference>
<dbReference type="PROSITE" id="PS00105">
    <property type="entry name" value="AA_TRANSFER_CLASS_1"/>
    <property type="match status" value="1"/>
</dbReference>
<evidence type="ECO:0000256" key="3">
    <source>
        <dbReference type="ARBA" id="ARBA00022666"/>
    </source>
</evidence>
<feature type="domain" description="Aminotransferase class I/classII large" evidence="10">
    <location>
        <begin position="51"/>
        <end position="159"/>
    </location>
</feature>
<dbReference type="PRINTS" id="PR00753">
    <property type="entry name" value="ACCSYNTHASE"/>
</dbReference>
<keyword evidence="6" id="KW-0456">Lyase</keyword>
<evidence type="ECO:0000256" key="8">
    <source>
        <dbReference type="ARBA" id="ARBA00039053"/>
    </source>
</evidence>
<comment type="cofactor">
    <cofactor evidence="1">
        <name>pyridoxal 5'-phosphate</name>
        <dbReference type="ChEBI" id="CHEBI:597326"/>
    </cofactor>
</comment>
<dbReference type="InterPro" id="IPR050478">
    <property type="entry name" value="Ethylene_sulfur-biosynth"/>
</dbReference>
<dbReference type="SUPFAM" id="SSF53383">
    <property type="entry name" value="PLP-dependent transferases"/>
    <property type="match status" value="1"/>
</dbReference>
<keyword evidence="5" id="KW-0663">Pyridoxal phosphate</keyword>